<evidence type="ECO:0000313" key="8">
    <source>
        <dbReference type="Proteomes" id="UP000318878"/>
    </source>
</evidence>
<protein>
    <submittedName>
        <fullName evidence="7">Putative deoxyribonuclease RhsC</fullName>
        <ecNumber evidence="7">3.1.-.-</ecNumber>
    </submittedName>
</protein>
<dbReference type="Proteomes" id="UP000318878">
    <property type="component" value="Unassembled WGS sequence"/>
</dbReference>
<dbReference type="Pfam" id="PF25023">
    <property type="entry name" value="TEN_YD-shell"/>
    <property type="match status" value="1"/>
</dbReference>
<evidence type="ECO:0000256" key="1">
    <source>
        <dbReference type="ARBA" id="ARBA00004613"/>
    </source>
</evidence>
<dbReference type="EMBL" id="SJPF01000007">
    <property type="protein sequence ID" value="TWT29630.1"/>
    <property type="molecule type" value="Genomic_DNA"/>
</dbReference>
<dbReference type="GO" id="GO:0016787">
    <property type="term" value="F:hydrolase activity"/>
    <property type="evidence" value="ECO:0007669"/>
    <property type="project" value="UniProtKB-KW"/>
</dbReference>
<evidence type="ECO:0000256" key="4">
    <source>
        <dbReference type="SAM" id="MobiDB-lite"/>
    </source>
</evidence>
<feature type="domain" description="Teneurin-like YD-shell" evidence="6">
    <location>
        <begin position="43"/>
        <end position="206"/>
    </location>
</feature>
<comment type="subcellular location">
    <subcellularLocation>
        <location evidence="1">Secreted</location>
    </subcellularLocation>
</comment>
<sequence length="564" mass="61916">MTTPTTPKETSPFAPTSPLSSYTVYEWDHRNRLASVTDYDVSDVKQQQVVYGYDAYNNLISRDLDSNGDGTVDQSGYFIYDNGQIVLQLDSTGDVEHRMLWGAAVDQILADENDAGDVHWMLTDNQNTVRDIAEYDDATDTTSIVNHIAYSVFGEVTSQTNSSLDALPFYYTARYFDAATGLQYNTNRWYNAELNRWMSQDPIGFDAGDANLYRYVGNGFANWVDPSGLRGGDWLDWAASWSPIRGFGGDQYDNYFTWSQPFGPSNPSPTSSQPSSPGRPQPGTQASIRSDVAEFGADWKASDEQLRQELRNGKDIGEACQREFIDLAPGVGQVANGIEAFSGEEFFTGEKVEGIDKGIRGFSAAAGPLGAFSGMMDDGAQAARKARKVANATGDVLDPAADVARKGKKVSAKASDAAEKIADVKKVGKHVECPVPSTPKVIKNGHLAGKTHPVTGVPFDQDGFPVFQSNGNATLPKDLIGSKISDTKQFQEATRQLWDQIKDNPARQRLFTTEQLQQIKRGKAKISNFTWHHHQDGKTMQLVDEWTHSKTGHSGGRQTTGGRR</sequence>
<gene>
    <name evidence="7" type="primary">rhsC_4</name>
    <name evidence="7" type="ORF">Enr8_48180</name>
</gene>
<name>A0A5C5UVK1_9BACT</name>
<dbReference type="InterPro" id="IPR050708">
    <property type="entry name" value="T6SS_VgrG/RHS"/>
</dbReference>
<dbReference type="RefSeq" id="WP_146436543.1">
    <property type="nucleotide sequence ID" value="NZ_SJPF01000007.1"/>
</dbReference>
<dbReference type="AlphaFoldDB" id="A0A5C5UVK1"/>
<comment type="caution">
    <text evidence="7">The sequence shown here is derived from an EMBL/GenBank/DDBJ whole genome shotgun (WGS) entry which is preliminary data.</text>
</comment>
<feature type="domain" description="Pre-toxin TG" evidence="5">
    <location>
        <begin position="325"/>
        <end position="375"/>
    </location>
</feature>
<feature type="compositionally biased region" description="Low complexity" evidence="4">
    <location>
        <begin position="263"/>
        <end position="285"/>
    </location>
</feature>
<dbReference type="PANTHER" id="PTHR32305">
    <property type="match status" value="1"/>
</dbReference>
<keyword evidence="7" id="KW-0378">Hydrolase</keyword>
<dbReference type="EC" id="3.1.-.-" evidence="7"/>
<proteinExistence type="predicted"/>
<dbReference type="InterPro" id="IPR022385">
    <property type="entry name" value="Rhs_assc_core"/>
</dbReference>
<dbReference type="InterPro" id="IPR027797">
    <property type="entry name" value="PT-TG_dom"/>
</dbReference>
<evidence type="ECO:0000259" key="5">
    <source>
        <dbReference type="Pfam" id="PF14449"/>
    </source>
</evidence>
<evidence type="ECO:0000256" key="3">
    <source>
        <dbReference type="ARBA" id="ARBA00022737"/>
    </source>
</evidence>
<dbReference type="Gene3D" id="2.180.10.10">
    <property type="entry name" value="RHS repeat-associated core"/>
    <property type="match status" value="1"/>
</dbReference>
<feature type="region of interest" description="Disordered" evidence="4">
    <location>
        <begin position="258"/>
        <end position="286"/>
    </location>
</feature>
<dbReference type="PANTHER" id="PTHR32305:SF15">
    <property type="entry name" value="PROTEIN RHSA-RELATED"/>
    <property type="match status" value="1"/>
</dbReference>
<keyword evidence="2" id="KW-0964">Secreted</keyword>
<dbReference type="Pfam" id="PF12639">
    <property type="entry name" value="Colicin-DNase"/>
    <property type="match status" value="1"/>
</dbReference>
<organism evidence="7 8">
    <name type="scientific">Blastopirellula retiformator</name>
    <dbReference type="NCBI Taxonomy" id="2527970"/>
    <lineage>
        <taxon>Bacteria</taxon>
        <taxon>Pseudomonadati</taxon>
        <taxon>Planctomycetota</taxon>
        <taxon>Planctomycetia</taxon>
        <taxon>Pirellulales</taxon>
        <taxon>Pirellulaceae</taxon>
        <taxon>Blastopirellula</taxon>
    </lineage>
</organism>
<reference evidence="7 8" key="1">
    <citation type="submission" date="2019-02" db="EMBL/GenBank/DDBJ databases">
        <title>Deep-cultivation of Planctomycetes and their phenomic and genomic characterization uncovers novel biology.</title>
        <authorList>
            <person name="Wiegand S."/>
            <person name="Jogler M."/>
            <person name="Boedeker C."/>
            <person name="Pinto D."/>
            <person name="Vollmers J."/>
            <person name="Rivas-Marin E."/>
            <person name="Kohn T."/>
            <person name="Peeters S.H."/>
            <person name="Heuer A."/>
            <person name="Rast P."/>
            <person name="Oberbeckmann S."/>
            <person name="Bunk B."/>
            <person name="Jeske O."/>
            <person name="Meyerdierks A."/>
            <person name="Storesund J.E."/>
            <person name="Kallscheuer N."/>
            <person name="Luecker S."/>
            <person name="Lage O.M."/>
            <person name="Pohl T."/>
            <person name="Merkel B.J."/>
            <person name="Hornburger P."/>
            <person name="Mueller R.-W."/>
            <person name="Bruemmer F."/>
            <person name="Labrenz M."/>
            <person name="Spormann A.M."/>
            <person name="Op Den Camp H."/>
            <person name="Overmann J."/>
            <person name="Amann R."/>
            <person name="Jetten M.S.M."/>
            <person name="Mascher T."/>
            <person name="Medema M.H."/>
            <person name="Devos D.P."/>
            <person name="Kaster A.-K."/>
            <person name="Ovreas L."/>
            <person name="Rohde M."/>
            <person name="Galperin M.Y."/>
            <person name="Jogler C."/>
        </authorList>
    </citation>
    <scope>NUCLEOTIDE SEQUENCE [LARGE SCALE GENOMIC DNA]</scope>
    <source>
        <strain evidence="7 8">Enr8</strain>
    </source>
</reference>
<accession>A0A5C5UVK1</accession>
<evidence type="ECO:0000259" key="6">
    <source>
        <dbReference type="Pfam" id="PF25023"/>
    </source>
</evidence>
<dbReference type="OrthoDB" id="292779at2"/>
<keyword evidence="3" id="KW-0677">Repeat</keyword>
<dbReference type="InterPro" id="IPR056823">
    <property type="entry name" value="TEN-like_YD-shell"/>
</dbReference>
<evidence type="ECO:0000256" key="2">
    <source>
        <dbReference type="ARBA" id="ARBA00022525"/>
    </source>
</evidence>
<evidence type="ECO:0000313" key="7">
    <source>
        <dbReference type="EMBL" id="TWT29630.1"/>
    </source>
</evidence>
<dbReference type="GO" id="GO:0005576">
    <property type="term" value="C:extracellular region"/>
    <property type="evidence" value="ECO:0007669"/>
    <property type="project" value="UniProtKB-SubCell"/>
</dbReference>
<dbReference type="NCBIfam" id="TIGR03696">
    <property type="entry name" value="Rhs_assc_core"/>
    <property type="match status" value="1"/>
</dbReference>
<dbReference type="Pfam" id="PF14449">
    <property type="entry name" value="PT-TG"/>
    <property type="match status" value="1"/>
</dbReference>
<keyword evidence="8" id="KW-1185">Reference proteome</keyword>